<dbReference type="GO" id="GO:0005634">
    <property type="term" value="C:nucleus"/>
    <property type="evidence" value="ECO:0007669"/>
    <property type="project" value="UniProtKB-SubCell"/>
</dbReference>
<dbReference type="GO" id="GO:0000976">
    <property type="term" value="F:transcription cis-regulatory region binding"/>
    <property type="evidence" value="ECO:0007669"/>
    <property type="project" value="TreeGrafter"/>
</dbReference>
<comment type="caution">
    <text evidence="4">The sequence shown here is derived from an EMBL/GenBank/DDBJ whole genome shotgun (WGS) entry which is preliminary data.</text>
</comment>
<keyword evidence="5" id="KW-1185">Reference proteome</keyword>
<dbReference type="AlphaFoldDB" id="A0AAV9Q6W1"/>
<evidence type="ECO:0000256" key="2">
    <source>
        <dbReference type="ARBA" id="ARBA00023242"/>
    </source>
</evidence>
<evidence type="ECO:0000313" key="5">
    <source>
        <dbReference type="Proteomes" id="UP001345827"/>
    </source>
</evidence>
<keyword evidence="2" id="KW-0539">Nucleus</keyword>
<name>A0AAV9Q6W1_9PEZI</name>
<dbReference type="PANTHER" id="PTHR37534:SF25">
    <property type="entry name" value="ZN(II)2CYS6 TRANSCRIPTION FACTOR (EUROFUNG)"/>
    <property type="match status" value="1"/>
</dbReference>
<dbReference type="Proteomes" id="UP001345827">
    <property type="component" value="Unassembled WGS sequence"/>
</dbReference>
<comment type="subcellular location">
    <subcellularLocation>
        <location evidence="1">Nucleus</location>
    </subcellularLocation>
</comment>
<dbReference type="Pfam" id="PF11951">
    <property type="entry name" value="Fungal_trans_2"/>
    <property type="match status" value="1"/>
</dbReference>
<dbReference type="PANTHER" id="PTHR37534">
    <property type="entry name" value="TRANSCRIPTIONAL ACTIVATOR PROTEIN UGA3"/>
    <property type="match status" value="1"/>
</dbReference>
<reference evidence="4 5" key="1">
    <citation type="submission" date="2023-06" db="EMBL/GenBank/DDBJ databases">
        <title>Black Yeasts Isolated from many extreme environments.</title>
        <authorList>
            <person name="Coleine C."/>
            <person name="Stajich J.E."/>
            <person name="Selbmann L."/>
        </authorList>
    </citation>
    <scope>NUCLEOTIDE SEQUENCE [LARGE SCALE GENOMIC DNA]</scope>
    <source>
        <strain evidence="4 5">CCFEE 5887</strain>
    </source>
</reference>
<dbReference type="GO" id="GO:0003700">
    <property type="term" value="F:DNA-binding transcription factor activity"/>
    <property type="evidence" value="ECO:0007669"/>
    <property type="project" value="TreeGrafter"/>
</dbReference>
<proteinExistence type="predicted"/>
<feature type="compositionally biased region" description="Basic and acidic residues" evidence="3">
    <location>
        <begin position="35"/>
        <end position="46"/>
    </location>
</feature>
<feature type="compositionally biased region" description="Polar residues" evidence="3">
    <location>
        <begin position="10"/>
        <end position="28"/>
    </location>
</feature>
<sequence>MQTIKKEISVSLQQPHDTPQRIFNSRRGTFTGLVDKCHAGRERTRDPSVGSSGRAAHSQNGPSFASPQRSSGLPSLSPTFIHGLGDIASPTAQRAQYGAIYDVRSPQRGSTELSPQDTFGLGYAIEANDIESHETVRVKEEDMPVFAYFIDQCGPWVGLADFCMTSYAADVPQLDIVSPDRRIAQNVSKLALKCPVLYYACLAYAARVLHLYGRMDLDRSESYQSQAIRHLIPSLDPSKSSTAEILLPTTVILRMAEQFLELADDPQCHMQGAYSVFSAANSSYSPSRTDVQGVSFWIGVRECLRICFLYERECQFDIEIVDTNDILGQASDEVWTNRMTYHLARLCNICWGAVDKPRLGHDFETIAADIDLWRQHLPDGFKPWYYQDNVSDIFPIIKYYSTWHAIGWQQYYAARTMIGVYRSKQALGDNSGTIQEFANTSPIPC</sequence>
<evidence type="ECO:0000256" key="1">
    <source>
        <dbReference type="ARBA" id="ARBA00004123"/>
    </source>
</evidence>
<evidence type="ECO:0000256" key="3">
    <source>
        <dbReference type="SAM" id="MobiDB-lite"/>
    </source>
</evidence>
<gene>
    <name evidence="4" type="ORF">LTR25_007094</name>
</gene>
<dbReference type="GO" id="GO:0045944">
    <property type="term" value="P:positive regulation of transcription by RNA polymerase II"/>
    <property type="evidence" value="ECO:0007669"/>
    <property type="project" value="TreeGrafter"/>
</dbReference>
<feature type="compositionally biased region" description="Polar residues" evidence="3">
    <location>
        <begin position="57"/>
        <end position="72"/>
    </location>
</feature>
<organism evidence="4 5">
    <name type="scientific">Vermiconidia calcicola</name>
    <dbReference type="NCBI Taxonomy" id="1690605"/>
    <lineage>
        <taxon>Eukaryota</taxon>
        <taxon>Fungi</taxon>
        <taxon>Dikarya</taxon>
        <taxon>Ascomycota</taxon>
        <taxon>Pezizomycotina</taxon>
        <taxon>Dothideomycetes</taxon>
        <taxon>Dothideomycetidae</taxon>
        <taxon>Mycosphaerellales</taxon>
        <taxon>Extremaceae</taxon>
        <taxon>Vermiconidia</taxon>
    </lineage>
</organism>
<protein>
    <submittedName>
        <fullName evidence="4">Uncharacterized protein</fullName>
    </submittedName>
</protein>
<evidence type="ECO:0000313" key="4">
    <source>
        <dbReference type="EMBL" id="KAK5534114.1"/>
    </source>
</evidence>
<feature type="region of interest" description="Disordered" evidence="3">
    <location>
        <begin position="1"/>
        <end position="72"/>
    </location>
</feature>
<dbReference type="EMBL" id="JAXLQG010000012">
    <property type="protein sequence ID" value="KAK5534114.1"/>
    <property type="molecule type" value="Genomic_DNA"/>
</dbReference>
<accession>A0AAV9Q6W1</accession>
<dbReference type="InterPro" id="IPR021858">
    <property type="entry name" value="Fun_TF"/>
</dbReference>